<evidence type="ECO:0000313" key="2">
    <source>
        <dbReference type="EMBL" id="QHT29291.1"/>
    </source>
</evidence>
<name>A0A6C0EKU9_9ZZZZ</name>
<dbReference type="InterPro" id="IPR029058">
    <property type="entry name" value="AB_hydrolase_fold"/>
</dbReference>
<dbReference type="EMBL" id="MN738876">
    <property type="protein sequence ID" value="QHT29291.1"/>
    <property type="molecule type" value="Genomic_DNA"/>
</dbReference>
<protein>
    <recommendedName>
        <fullName evidence="1">AB hydrolase-1 domain-containing protein</fullName>
    </recommendedName>
</protein>
<organism evidence="2">
    <name type="scientific">viral metagenome</name>
    <dbReference type="NCBI Taxonomy" id="1070528"/>
    <lineage>
        <taxon>unclassified sequences</taxon>
        <taxon>metagenomes</taxon>
        <taxon>organismal metagenomes</taxon>
    </lineage>
</organism>
<dbReference type="AlphaFoldDB" id="A0A6C0EKU9"/>
<evidence type="ECO:0000259" key="1">
    <source>
        <dbReference type="Pfam" id="PF00561"/>
    </source>
</evidence>
<sequence length="244" mass="28192">MQWLQILLILIAILFILMLVVKRFAYFKPSYEFLAPRDNYKDIYEGNLHAWYKKGKSGKVILFCHGNAGNLSYRQDKLQQFSKMGHSVLIFDYSGFGRSKGIPNEQLCYNNACMFVEYLGILGYEKQNIIPYGESMGAAVASYIARRYNLPKLVIDSGLPSISKLIRSWNIFLIIFVPIFTEFNTLKYLQGYKGQSLIFHSVHDEIIPYALTNEFQHLATTFISTKGSHNDPEIPWEQIKDFIN</sequence>
<dbReference type="PANTHER" id="PTHR12277:SF81">
    <property type="entry name" value="PROTEIN ABHD13"/>
    <property type="match status" value="1"/>
</dbReference>
<dbReference type="SUPFAM" id="SSF53474">
    <property type="entry name" value="alpha/beta-Hydrolases"/>
    <property type="match status" value="1"/>
</dbReference>
<dbReference type="PANTHER" id="PTHR12277">
    <property type="entry name" value="ALPHA/BETA HYDROLASE DOMAIN-CONTAINING PROTEIN"/>
    <property type="match status" value="1"/>
</dbReference>
<dbReference type="InterPro" id="IPR000073">
    <property type="entry name" value="AB_hydrolase_1"/>
</dbReference>
<feature type="domain" description="AB hydrolase-1" evidence="1">
    <location>
        <begin position="60"/>
        <end position="154"/>
    </location>
</feature>
<reference evidence="2" key="1">
    <citation type="journal article" date="2020" name="Nature">
        <title>Giant virus diversity and host interactions through global metagenomics.</title>
        <authorList>
            <person name="Schulz F."/>
            <person name="Roux S."/>
            <person name="Paez-Espino D."/>
            <person name="Jungbluth S."/>
            <person name="Walsh D.A."/>
            <person name="Denef V.J."/>
            <person name="McMahon K.D."/>
            <person name="Konstantinidis K.T."/>
            <person name="Eloe-Fadrosh E.A."/>
            <person name="Kyrpides N.C."/>
            <person name="Woyke T."/>
        </authorList>
    </citation>
    <scope>NUCLEOTIDE SEQUENCE</scope>
    <source>
        <strain evidence="2">GVMAG-M-3300005589-24</strain>
    </source>
</reference>
<proteinExistence type="predicted"/>
<accession>A0A6C0EKU9</accession>
<dbReference type="Pfam" id="PF00561">
    <property type="entry name" value="Abhydrolase_1"/>
    <property type="match status" value="1"/>
</dbReference>
<dbReference type="Gene3D" id="3.40.50.1820">
    <property type="entry name" value="alpha/beta hydrolase"/>
    <property type="match status" value="1"/>
</dbReference>